<evidence type="ECO:0000313" key="3">
    <source>
        <dbReference type="Proteomes" id="UP000824120"/>
    </source>
</evidence>
<accession>A0A9J5WWE2</accession>
<keyword evidence="3" id="KW-1185">Reference proteome</keyword>
<dbReference type="EMBL" id="JACXVP010000010">
    <property type="protein sequence ID" value="KAG5579671.1"/>
    <property type="molecule type" value="Genomic_DNA"/>
</dbReference>
<feature type="transmembrane region" description="Helical" evidence="1">
    <location>
        <begin position="54"/>
        <end position="74"/>
    </location>
</feature>
<name>A0A9J5WWE2_SOLCO</name>
<evidence type="ECO:0000256" key="1">
    <source>
        <dbReference type="SAM" id="Phobius"/>
    </source>
</evidence>
<evidence type="ECO:0000313" key="2">
    <source>
        <dbReference type="EMBL" id="KAG5579671.1"/>
    </source>
</evidence>
<keyword evidence="1" id="KW-1133">Transmembrane helix</keyword>
<reference evidence="2 3" key="1">
    <citation type="submission" date="2020-09" db="EMBL/GenBank/DDBJ databases">
        <title>De no assembly of potato wild relative species, Solanum commersonii.</title>
        <authorList>
            <person name="Cho K."/>
        </authorList>
    </citation>
    <scope>NUCLEOTIDE SEQUENCE [LARGE SCALE GENOMIC DNA]</scope>
    <source>
        <strain evidence="2">LZ3.2</strain>
        <tissue evidence="2">Leaf</tissue>
    </source>
</reference>
<dbReference type="Proteomes" id="UP000824120">
    <property type="component" value="Chromosome 10"/>
</dbReference>
<organism evidence="2 3">
    <name type="scientific">Solanum commersonii</name>
    <name type="common">Commerson's wild potato</name>
    <name type="synonym">Commerson's nightshade</name>
    <dbReference type="NCBI Taxonomy" id="4109"/>
    <lineage>
        <taxon>Eukaryota</taxon>
        <taxon>Viridiplantae</taxon>
        <taxon>Streptophyta</taxon>
        <taxon>Embryophyta</taxon>
        <taxon>Tracheophyta</taxon>
        <taxon>Spermatophyta</taxon>
        <taxon>Magnoliopsida</taxon>
        <taxon>eudicotyledons</taxon>
        <taxon>Gunneridae</taxon>
        <taxon>Pentapetalae</taxon>
        <taxon>asterids</taxon>
        <taxon>lamiids</taxon>
        <taxon>Solanales</taxon>
        <taxon>Solanaceae</taxon>
        <taxon>Solanoideae</taxon>
        <taxon>Solaneae</taxon>
        <taxon>Solanum</taxon>
    </lineage>
</organism>
<gene>
    <name evidence="2" type="ORF">H5410_050298</name>
</gene>
<keyword evidence="1" id="KW-0812">Transmembrane</keyword>
<protein>
    <submittedName>
        <fullName evidence="2">Uncharacterized protein</fullName>
    </submittedName>
</protein>
<comment type="caution">
    <text evidence="2">The sequence shown here is derived from an EMBL/GenBank/DDBJ whole genome shotgun (WGS) entry which is preliminary data.</text>
</comment>
<proteinExistence type="predicted"/>
<dbReference type="AlphaFoldDB" id="A0A9J5WWE2"/>
<sequence length="126" mass="14697">MKNDLFLQKLDIKVYNISKNQDCGVSPKRLHLGVYDGPQKVSILDQKNLRRRTALDVSSFAIAALICNPLILLFNDVLDSMEYLRLNFRSKDFFILAAQHLERRLLYKRKTCRSSLKSKDSLYLFI</sequence>
<keyword evidence="1" id="KW-0472">Membrane</keyword>